<proteinExistence type="inferred from homology"/>
<gene>
    <name evidence="10" type="ORF">N7509_009482</name>
</gene>
<feature type="region of interest" description="Disordered" evidence="7">
    <location>
        <begin position="1"/>
        <end position="24"/>
    </location>
</feature>
<feature type="transmembrane region" description="Helical" evidence="8">
    <location>
        <begin position="324"/>
        <end position="349"/>
    </location>
</feature>
<keyword evidence="11" id="KW-1185">Reference proteome</keyword>
<evidence type="ECO:0000256" key="6">
    <source>
        <dbReference type="ARBA" id="ARBA00023136"/>
    </source>
</evidence>
<comment type="similarity">
    <text evidence="2">Belongs to the major facilitator superfamily.</text>
</comment>
<feature type="domain" description="Major facilitator superfamily (MFS) profile" evidence="9">
    <location>
        <begin position="38"/>
        <end position="476"/>
    </location>
</feature>
<feature type="transmembrane region" description="Helical" evidence="8">
    <location>
        <begin position="385"/>
        <end position="405"/>
    </location>
</feature>
<name>A0A9W9VPI2_9EURO</name>
<evidence type="ECO:0000256" key="1">
    <source>
        <dbReference type="ARBA" id="ARBA00004141"/>
    </source>
</evidence>
<dbReference type="RefSeq" id="XP_056484739.1">
    <property type="nucleotide sequence ID" value="XM_056634119.1"/>
</dbReference>
<sequence length="495" mass="54735">MEKSKTSFEHVDEAMTPESDSLSASEKSKLRHKIDLRVTCVLGLLYMLSQIDKNNLGNASIAGMEKDLSLTGPRYSMVVLFMFITYVIFQPISVVLVRKMSGRSYFTLIALLWGLTEICLGFVREWYDLIPLRLLLGAFEAGIFPGSLYMMSCWYPRYELQRRVALFYFIGTLASAFTGILAYGFSQLDGNGSGPSWWSSIADGPEEGGIAGWRWIFIFFGIITCAVAITSLPFVVDFPEVVLEKGRRKWSVPFLTTKEIKYAVSQIEADRNDSYAEEFNLRQYISHAADLKVWAHAALFCLTTTTNYAVVYFLPIILRQGLGLSLVASQCLTAPPYILACLWMIVVGWSSDRLRIRSPFVVFNCSCSIIGLGLLGFTTHTASRLVGAFIVTASGSSNLPSTLSWQSNNVRGQWKRALTSALSVGAGGIGGIIGGTVFRTQDAPDYQPGIIAALIANSLIIFISLLLVLKYHRANKRAEGGMGLIEGLESFRYTL</sequence>
<feature type="transmembrane region" description="Helical" evidence="8">
    <location>
        <begin position="75"/>
        <end position="97"/>
    </location>
</feature>
<feature type="transmembrane region" description="Helical" evidence="8">
    <location>
        <begin position="293"/>
        <end position="318"/>
    </location>
</feature>
<dbReference type="PANTHER" id="PTHR43791">
    <property type="entry name" value="PERMEASE-RELATED"/>
    <property type="match status" value="1"/>
</dbReference>
<evidence type="ECO:0000256" key="7">
    <source>
        <dbReference type="SAM" id="MobiDB-lite"/>
    </source>
</evidence>
<feature type="transmembrane region" description="Helical" evidence="8">
    <location>
        <begin position="104"/>
        <end position="123"/>
    </location>
</feature>
<dbReference type="OrthoDB" id="3639251at2759"/>
<evidence type="ECO:0000313" key="10">
    <source>
        <dbReference type="EMBL" id="KAJ5386941.1"/>
    </source>
</evidence>
<feature type="transmembrane region" description="Helical" evidence="8">
    <location>
        <begin position="129"/>
        <end position="152"/>
    </location>
</feature>
<dbReference type="SUPFAM" id="SSF103473">
    <property type="entry name" value="MFS general substrate transporter"/>
    <property type="match status" value="1"/>
</dbReference>
<dbReference type="Pfam" id="PF07690">
    <property type="entry name" value="MFS_1"/>
    <property type="match status" value="1"/>
</dbReference>
<feature type="transmembrane region" description="Helical" evidence="8">
    <location>
        <begin position="164"/>
        <end position="185"/>
    </location>
</feature>
<dbReference type="GO" id="GO:0016020">
    <property type="term" value="C:membrane"/>
    <property type="evidence" value="ECO:0007669"/>
    <property type="project" value="UniProtKB-SubCell"/>
</dbReference>
<feature type="transmembrane region" description="Helical" evidence="8">
    <location>
        <begin position="417"/>
        <end position="438"/>
    </location>
</feature>
<dbReference type="PANTHER" id="PTHR43791:SF47">
    <property type="entry name" value="MAJOR FACILITATOR SUPERFAMILY (MFS) PROFILE DOMAIN-CONTAINING PROTEIN-RELATED"/>
    <property type="match status" value="1"/>
</dbReference>
<evidence type="ECO:0000259" key="9">
    <source>
        <dbReference type="PROSITE" id="PS50850"/>
    </source>
</evidence>
<keyword evidence="5 8" id="KW-1133">Transmembrane helix</keyword>
<evidence type="ECO:0000256" key="8">
    <source>
        <dbReference type="SAM" id="Phobius"/>
    </source>
</evidence>
<dbReference type="PROSITE" id="PS50850">
    <property type="entry name" value="MFS"/>
    <property type="match status" value="1"/>
</dbReference>
<organism evidence="10 11">
    <name type="scientific">Penicillium cosmopolitanum</name>
    <dbReference type="NCBI Taxonomy" id="1131564"/>
    <lineage>
        <taxon>Eukaryota</taxon>
        <taxon>Fungi</taxon>
        <taxon>Dikarya</taxon>
        <taxon>Ascomycota</taxon>
        <taxon>Pezizomycotina</taxon>
        <taxon>Eurotiomycetes</taxon>
        <taxon>Eurotiomycetidae</taxon>
        <taxon>Eurotiales</taxon>
        <taxon>Aspergillaceae</taxon>
        <taxon>Penicillium</taxon>
    </lineage>
</organism>
<feature type="compositionally biased region" description="Basic and acidic residues" evidence="7">
    <location>
        <begin position="1"/>
        <end position="13"/>
    </location>
</feature>
<evidence type="ECO:0000256" key="2">
    <source>
        <dbReference type="ARBA" id="ARBA00008335"/>
    </source>
</evidence>
<feature type="transmembrane region" description="Helical" evidence="8">
    <location>
        <begin position="215"/>
        <end position="238"/>
    </location>
</feature>
<keyword evidence="6 8" id="KW-0472">Membrane</keyword>
<keyword evidence="4 8" id="KW-0812">Transmembrane</keyword>
<keyword evidence="3" id="KW-0813">Transport</keyword>
<dbReference type="GO" id="GO:0022857">
    <property type="term" value="F:transmembrane transporter activity"/>
    <property type="evidence" value="ECO:0007669"/>
    <property type="project" value="InterPro"/>
</dbReference>
<dbReference type="EMBL" id="JAPZBU010000009">
    <property type="protein sequence ID" value="KAJ5386941.1"/>
    <property type="molecule type" value="Genomic_DNA"/>
</dbReference>
<comment type="caution">
    <text evidence="10">The sequence shown here is derived from an EMBL/GenBank/DDBJ whole genome shotgun (WGS) entry which is preliminary data.</text>
</comment>
<evidence type="ECO:0000256" key="5">
    <source>
        <dbReference type="ARBA" id="ARBA00022989"/>
    </source>
</evidence>
<dbReference type="InterPro" id="IPR011701">
    <property type="entry name" value="MFS"/>
</dbReference>
<dbReference type="Proteomes" id="UP001147747">
    <property type="component" value="Unassembled WGS sequence"/>
</dbReference>
<feature type="transmembrane region" description="Helical" evidence="8">
    <location>
        <begin position="450"/>
        <end position="469"/>
    </location>
</feature>
<dbReference type="InterPro" id="IPR036259">
    <property type="entry name" value="MFS_trans_sf"/>
</dbReference>
<evidence type="ECO:0000313" key="11">
    <source>
        <dbReference type="Proteomes" id="UP001147747"/>
    </source>
</evidence>
<protein>
    <recommendedName>
        <fullName evidence="9">Major facilitator superfamily (MFS) profile domain-containing protein</fullName>
    </recommendedName>
</protein>
<dbReference type="InterPro" id="IPR020846">
    <property type="entry name" value="MFS_dom"/>
</dbReference>
<dbReference type="Gene3D" id="1.20.1250.20">
    <property type="entry name" value="MFS general substrate transporter like domains"/>
    <property type="match status" value="2"/>
</dbReference>
<accession>A0A9W9VPI2</accession>
<dbReference type="AlphaFoldDB" id="A0A9W9VPI2"/>
<reference evidence="10" key="1">
    <citation type="submission" date="2022-12" db="EMBL/GenBank/DDBJ databases">
        <authorList>
            <person name="Petersen C."/>
        </authorList>
    </citation>
    <scope>NUCLEOTIDE SEQUENCE</scope>
    <source>
        <strain evidence="10">IBT 29677</strain>
    </source>
</reference>
<feature type="transmembrane region" description="Helical" evidence="8">
    <location>
        <begin position="361"/>
        <end position="379"/>
    </location>
</feature>
<evidence type="ECO:0000256" key="4">
    <source>
        <dbReference type="ARBA" id="ARBA00022692"/>
    </source>
</evidence>
<evidence type="ECO:0000256" key="3">
    <source>
        <dbReference type="ARBA" id="ARBA00022448"/>
    </source>
</evidence>
<comment type="subcellular location">
    <subcellularLocation>
        <location evidence="1">Membrane</location>
        <topology evidence="1">Multi-pass membrane protein</topology>
    </subcellularLocation>
</comment>
<dbReference type="FunFam" id="1.20.1250.20:FF:000013">
    <property type="entry name" value="MFS general substrate transporter"/>
    <property type="match status" value="1"/>
</dbReference>
<dbReference type="GeneID" id="81373099"/>
<reference evidence="10" key="2">
    <citation type="journal article" date="2023" name="IMA Fungus">
        <title>Comparative genomic study of the Penicillium genus elucidates a diverse pangenome and 15 lateral gene transfer events.</title>
        <authorList>
            <person name="Petersen C."/>
            <person name="Sorensen T."/>
            <person name="Nielsen M.R."/>
            <person name="Sondergaard T.E."/>
            <person name="Sorensen J.L."/>
            <person name="Fitzpatrick D.A."/>
            <person name="Frisvad J.C."/>
            <person name="Nielsen K.L."/>
        </authorList>
    </citation>
    <scope>NUCLEOTIDE SEQUENCE</scope>
    <source>
        <strain evidence="10">IBT 29677</strain>
    </source>
</reference>